<name>A0A4V2ESY0_9PSEU</name>
<dbReference type="OrthoDB" id="4216082at2"/>
<feature type="compositionally biased region" description="Low complexity" evidence="1">
    <location>
        <begin position="17"/>
        <end position="30"/>
    </location>
</feature>
<sequence>MSDAGTPNAETQNGTDAPEAPAATETGTPEQSAETVPLDKHKAELSKKNSEAQNLRKRLTDATSTAEALTARVAELEQANTAFVELKESADTTARAFAQFQAAVTGGIPANKVNEYYDLLRGETPEELLAHAQKVATDIGRTDVQILTSDPTQGAGPPALNSSTLTDALSRAVNAG</sequence>
<feature type="region of interest" description="Disordered" evidence="1">
    <location>
        <begin position="1"/>
        <end position="61"/>
    </location>
</feature>
<dbReference type="AlphaFoldDB" id="A0A4V2ESY0"/>
<feature type="compositionally biased region" description="Basic and acidic residues" evidence="1">
    <location>
        <begin position="37"/>
        <end position="50"/>
    </location>
</feature>
<evidence type="ECO:0008006" key="4">
    <source>
        <dbReference type="Google" id="ProtNLM"/>
    </source>
</evidence>
<dbReference type="RefSeq" id="WP_130344713.1">
    <property type="nucleotide sequence ID" value="NZ_SGWQ01000004.1"/>
</dbReference>
<organism evidence="2 3">
    <name type="scientific">Herbihabitans rhizosphaerae</name>
    <dbReference type="NCBI Taxonomy" id="1872711"/>
    <lineage>
        <taxon>Bacteria</taxon>
        <taxon>Bacillati</taxon>
        <taxon>Actinomycetota</taxon>
        <taxon>Actinomycetes</taxon>
        <taxon>Pseudonocardiales</taxon>
        <taxon>Pseudonocardiaceae</taxon>
        <taxon>Herbihabitans</taxon>
    </lineage>
</organism>
<reference evidence="2 3" key="1">
    <citation type="submission" date="2019-02" db="EMBL/GenBank/DDBJ databases">
        <title>Genomic Encyclopedia of Type Strains, Phase IV (KMG-IV): sequencing the most valuable type-strain genomes for metagenomic binning, comparative biology and taxonomic classification.</title>
        <authorList>
            <person name="Goeker M."/>
        </authorList>
    </citation>
    <scope>NUCLEOTIDE SEQUENCE [LARGE SCALE GENOMIC DNA]</scope>
    <source>
        <strain evidence="2 3">DSM 101727</strain>
    </source>
</reference>
<evidence type="ECO:0000313" key="3">
    <source>
        <dbReference type="Proteomes" id="UP000294257"/>
    </source>
</evidence>
<dbReference type="EMBL" id="SGWQ01000004">
    <property type="protein sequence ID" value="RZS39143.1"/>
    <property type="molecule type" value="Genomic_DNA"/>
</dbReference>
<evidence type="ECO:0000256" key="1">
    <source>
        <dbReference type="SAM" id="MobiDB-lite"/>
    </source>
</evidence>
<protein>
    <recommendedName>
        <fullName evidence="4">Scaffolding protein</fullName>
    </recommendedName>
</protein>
<gene>
    <name evidence="2" type="ORF">EV193_104359</name>
</gene>
<evidence type="ECO:0000313" key="2">
    <source>
        <dbReference type="EMBL" id="RZS39143.1"/>
    </source>
</evidence>
<comment type="caution">
    <text evidence="2">The sequence shown here is derived from an EMBL/GenBank/DDBJ whole genome shotgun (WGS) entry which is preliminary data.</text>
</comment>
<dbReference type="Proteomes" id="UP000294257">
    <property type="component" value="Unassembled WGS sequence"/>
</dbReference>
<proteinExistence type="predicted"/>
<accession>A0A4V2ESY0</accession>
<feature type="region of interest" description="Disordered" evidence="1">
    <location>
        <begin position="147"/>
        <end position="176"/>
    </location>
</feature>
<keyword evidence="3" id="KW-1185">Reference proteome</keyword>